<dbReference type="Proteomes" id="UP000078559">
    <property type="component" value="Unassembled WGS sequence"/>
</dbReference>
<dbReference type="CDD" id="cd12148">
    <property type="entry name" value="fungal_TF_MHR"/>
    <property type="match status" value="1"/>
</dbReference>
<dbReference type="InterPro" id="IPR050613">
    <property type="entry name" value="Sec_Metabolite_Reg"/>
</dbReference>
<evidence type="ECO:0000256" key="1">
    <source>
        <dbReference type="ARBA" id="ARBA00004123"/>
    </source>
</evidence>
<dbReference type="OrthoDB" id="5344325at2759"/>
<evidence type="ECO:0000256" key="3">
    <source>
        <dbReference type="SAM" id="MobiDB-lite"/>
    </source>
</evidence>
<dbReference type="GO" id="GO:0003677">
    <property type="term" value="F:DNA binding"/>
    <property type="evidence" value="ECO:0007669"/>
    <property type="project" value="InterPro"/>
</dbReference>
<dbReference type="PANTHER" id="PTHR31001">
    <property type="entry name" value="UNCHARACTERIZED TRANSCRIPTIONAL REGULATORY PROTEIN"/>
    <property type="match status" value="1"/>
</dbReference>
<dbReference type="Pfam" id="PF04082">
    <property type="entry name" value="Fungal_trans"/>
    <property type="match status" value="1"/>
</dbReference>
<dbReference type="InterPro" id="IPR007219">
    <property type="entry name" value="XnlR_reg_dom"/>
</dbReference>
<dbReference type="EMBL" id="KN796113">
    <property type="protein sequence ID" value="KUI63613.1"/>
    <property type="molecule type" value="Genomic_DNA"/>
</dbReference>
<feature type="domain" description="Xylanolytic transcriptional activator regulatory" evidence="4">
    <location>
        <begin position="270"/>
        <end position="343"/>
    </location>
</feature>
<keyword evidence="6" id="KW-1185">Reference proteome</keyword>
<evidence type="ECO:0000313" key="5">
    <source>
        <dbReference type="EMBL" id="KUI63613.1"/>
    </source>
</evidence>
<organism evidence="5 6">
    <name type="scientific">Cytospora mali</name>
    <name type="common">Apple Valsa canker fungus</name>
    <name type="synonym">Valsa mali</name>
    <dbReference type="NCBI Taxonomy" id="578113"/>
    <lineage>
        <taxon>Eukaryota</taxon>
        <taxon>Fungi</taxon>
        <taxon>Dikarya</taxon>
        <taxon>Ascomycota</taxon>
        <taxon>Pezizomycotina</taxon>
        <taxon>Sordariomycetes</taxon>
        <taxon>Sordariomycetidae</taxon>
        <taxon>Diaporthales</taxon>
        <taxon>Cytosporaceae</taxon>
        <taxon>Cytospora</taxon>
    </lineage>
</organism>
<dbReference type="GO" id="GO:0008270">
    <property type="term" value="F:zinc ion binding"/>
    <property type="evidence" value="ECO:0007669"/>
    <property type="project" value="InterPro"/>
</dbReference>
<comment type="subcellular location">
    <subcellularLocation>
        <location evidence="1">Nucleus</location>
    </subcellularLocation>
</comment>
<feature type="region of interest" description="Disordered" evidence="3">
    <location>
        <begin position="1"/>
        <end position="23"/>
    </location>
</feature>
<protein>
    <recommendedName>
        <fullName evidence="4">Xylanolytic transcriptional activator regulatory domain-containing protein</fullName>
    </recommendedName>
</protein>
<proteinExistence type="predicted"/>
<keyword evidence="2" id="KW-0539">Nucleus</keyword>
<accession>A0A194VI05</accession>
<evidence type="ECO:0000256" key="2">
    <source>
        <dbReference type="ARBA" id="ARBA00023242"/>
    </source>
</evidence>
<dbReference type="SMART" id="SM00906">
    <property type="entry name" value="Fungal_trans"/>
    <property type="match status" value="1"/>
</dbReference>
<dbReference type="AlphaFoldDB" id="A0A194VI05"/>
<dbReference type="GO" id="GO:0006351">
    <property type="term" value="P:DNA-templated transcription"/>
    <property type="evidence" value="ECO:0007669"/>
    <property type="project" value="InterPro"/>
</dbReference>
<dbReference type="GO" id="GO:0005634">
    <property type="term" value="C:nucleus"/>
    <property type="evidence" value="ECO:0007669"/>
    <property type="project" value="UniProtKB-SubCell"/>
</dbReference>
<feature type="region of interest" description="Disordered" evidence="3">
    <location>
        <begin position="41"/>
        <end position="82"/>
    </location>
</feature>
<evidence type="ECO:0000259" key="4">
    <source>
        <dbReference type="SMART" id="SM00906"/>
    </source>
</evidence>
<name>A0A194VI05_CYTMA</name>
<dbReference type="PANTHER" id="PTHR31001:SF84">
    <property type="entry name" value="FUNGAL SPECIFIC TRANSCRIPTION FACTOR"/>
    <property type="match status" value="1"/>
</dbReference>
<evidence type="ECO:0000313" key="6">
    <source>
        <dbReference type="Proteomes" id="UP000078559"/>
    </source>
</evidence>
<sequence length="720" mass="79200">MSASVAVKVVKNGPSPTSCGECQRRKQKVLGLTPQTNARKVPHLCQFLSKEPAPPPTGDNPPAASRPQKRNGDDFADEPAHEPELELSKGLSRLGYAPNSDTLSFARGALGLPTIIPADLGHDEGNNAQTGDIMTALRSILPKLYSDLLVQNFLNIANYQYYTCFPPQLQTQCAEWWEDRANGRRLSPEFTCLLLQVCASSSQFLEEKLRDKFESELGEKAQTLTERFHAAAWKLSATIPPGKVGDAITMVQQLFLGAVWFKYEAKMIEAWHSIGYAIRAAQESGMHKDSNSEGLSEFDREMRRRLWCIIWNADWQMSSVLSRPVHTNQRDMRLGLPSRLEGNADPEVPTPIASVAYQAQIGVIIYPLFQQLARDNSVELTLEIEREVEKWMDTFPPVLRDIRPNKDRDEKYPYIPILRCQLNVVAYSFLLGPLKAYLVGAADPKVKGSRVEKDLRARGVDVCLDLLDSAEKFYKLIYPASVKYFFVLFFIFDGATILCSAIAHDDKDNPSLPKRDRIVLALKNSLHLLEAVSHLSRTAVISAAALKKLLAILPLTAYERIILGLEVGPNKRVKTGSTAYTDGSTLYATASSSSGSSSGVVSTIEESKAGAPLMAASRLSGAPSYGSVTPVSRPVGQNQNVEWQFKSAEMANVGSLDSSGYNSNPTPVGELGSTQQQQNLGEAVPLASNSVTSMPLEHLENLWDWGNLNMDFSGGFPFGD</sequence>
<feature type="compositionally biased region" description="Basic and acidic residues" evidence="3">
    <location>
        <begin position="70"/>
        <end position="82"/>
    </location>
</feature>
<reference evidence="5" key="1">
    <citation type="submission" date="2014-12" db="EMBL/GenBank/DDBJ databases">
        <title>Genome Sequence of Valsa Canker Pathogens Uncovers a Specific Adaption of Colonization on Woody Bark.</title>
        <authorList>
            <person name="Yin Z."/>
            <person name="Liu H."/>
            <person name="Gao X."/>
            <person name="Li Z."/>
            <person name="Song N."/>
            <person name="Ke X."/>
            <person name="Dai Q."/>
            <person name="Wu Y."/>
            <person name="Sun Y."/>
            <person name="Xu J.-R."/>
            <person name="Kang Z.K."/>
            <person name="Wang L."/>
            <person name="Huang L."/>
        </authorList>
    </citation>
    <scope>NUCLEOTIDE SEQUENCE [LARGE SCALE GENOMIC DNA]</scope>
    <source>
        <strain evidence="5">03-8</strain>
    </source>
</reference>
<gene>
    <name evidence="5" type="ORF">VM1G_10366</name>
</gene>